<organism evidence="3 4">
    <name type="scientific">Eublepharis macularius</name>
    <name type="common">Leopard gecko</name>
    <name type="synonym">Cyrtodactylus macularius</name>
    <dbReference type="NCBI Taxonomy" id="481883"/>
    <lineage>
        <taxon>Eukaryota</taxon>
        <taxon>Metazoa</taxon>
        <taxon>Chordata</taxon>
        <taxon>Craniata</taxon>
        <taxon>Vertebrata</taxon>
        <taxon>Euteleostomi</taxon>
        <taxon>Lepidosauria</taxon>
        <taxon>Squamata</taxon>
        <taxon>Bifurcata</taxon>
        <taxon>Gekkota</taxon>
        <taxon>Eublepharidae</taxon>
        <taxon>Eublepharinae</taxon>
        <taxon>Eublepharis</taxon>
    </lineage>
</organism>
<feature type="compositionally biased region" description="Basic and acidic residues" evidence="1">
    <location>
        <begin position="482"/>
        <end position="500"/>
    </location>
</feature>
<dbReference type="RefSeq" id="XP_054829648.1">
    <property type="nucleotide sequence ID" value="XM_054973673.1"/>
</dbReference>
<evidence type="ECO:0000313" key="4">
    <source>
        <dbReference type="RefSeq" id="XP_054829648.1"/>
    </source>
</evidence>
<accession>A0AA97J1F3</accession>
<sequence>MAASRGGEAVWNRLEVAWPACSGTVAVSAQHSSVKCLSAVMKRCHVVNSILKSKAVVAEGRTLHAILYNFHYQMSRHRPYRSLKQVEQCLKRLHLMNLEKSIEKLVHFGSMKQKSKHLNESLVPSQPVIEVVLVKILGVCKLLLRLLECCYTAFLLSLKHLHLEEYILFNTVVLGLLSRLWILYRGVLKSLSSLYESLFELLQEVSKSQPRPYIKEFAFPSEINEFLGTAYLEIKKKMPKAFQKKAKTAWMTRLFSVSNTQASVHARVPSAVKNKATNAQNPLDIGQPVLINRTNQDFGNDLVFDVRTLCKYPNPALLKTNRFQIKHPELKRRSTFLISQQLKPFVTRLQKVHSFGELSDALSTTILWCRSKKLRAQAIFLRMKLLKSRHLQHVEAQGCRLQRKLGCVKATICRYLTVSNSRQRQNQRLGPKRKIKFSGTLRHISKKKRSCFITDWRETGNDTTISGCIPFSLAQQVGHSSNMRDADEDSSKETAEKQAQEDASEFVALEGKPAHLQKGASESKDDIDDIFEAIGI</sequence>
<dbReference type="GO" id="GO:0005634">
    <property type="term" value="C:nucleus"/>
    <property type="evidence" value="ECO:0007669"/>
    <property type="project" value="TreeGrafter"/>
</dbReference>
<dbReference type="Proteomes" id="UP001190640">
    <property type="component" value="Chromosome 3"/>
</dbReference>
<dbReference type="PANTHER" id="PTHR34761:SF1">
    <property type="entry name" value="NUCLEOLUS AND NEURAL PROGENITOR PROTEIN"/>
    <property type="match status" value="1"/>
</dbReference>
<dbReference type="GO" id="GO:0045747">
    <property type="term" value="P:positive regulation of Notch signaling pathway"/>
    <property type="evidence" value="ECO:0007669"/>
    <property type="project" value="TreeGrafter"/>
</dbReference>
<gene>
    <name evidence="4" type="primary">NEPRO</name>
</gene>
<reference evidence="4" key="1">
    <citation type="submission" date="2025-08" db="UniProtKB">
        <authorList>
            <consortium name="RefSeq"/>
        </authorList>
    </citation>
    <scope>IDENTIFICATION</scope>
    <source>
        <tissue evidence="4">Blood</tissue>
    </source>
</reference>
<feature type="domain" description="Nucleolus and neural progenitor protein-like N-terminal" evidence="2">
    <location>
        <begin position="11"/>
        <end position="199"/>
    </location>
</feature>
<keyword evidence="3" id="KW-1185">Reference proteome</keyword>
<dbReference type="Pfam" id="PF14780">
    <property type="entry name" value="NEPRO_N"/>
    <property type="match status" value="1"/>
</dbReference>
<dbReference type="KEGG" id="emc:129325780"/>
<dbReference type="InterPro" id="IPR027951">
    <property type="entry name" value="Nepro_N"/>
</dbReference>
<dbReference type="GeneID" id="129325780"/>
<dbReference type="AlphaFoldDB" id="A0AA97J1F3"/>
<evidence type="ECO:0000256" key="1">
    <source>
        <dbReference type="SAM" id="MobiDB-lite"/>
    </source>
</evidence>
<protein>
    <submittedName>
        <fullName evidence="4">Nucleolus and neural progenitor protein isoform X1</fullName>
    </submittedName>
</protein>
<evidence type="ECO:0000313" key="3">
    <source>
        <dbReference type="Proteomes" id="UP001190640"/>
    </source>
</evidence>
<dbReference type="CTD" id="25871"/>
<proteinExistence type="predicted"/>
<name>A0AA97J1F3_EUBMA</name>
<evidence type="ECO:0000259" key="2">
    <source>
        <dbReference type="Pfam" id="PF14780"/>
    </source>
</evidence>
<feature type="region of interest" description="Disordered" evidence="1">
    <location>
        <begin position="479"/>
        <end position="523"/>
    </location>
</feature>
<dbReference type="InterPro" id="IPR052835">
    <property type="entry name" value="Nepro"/>
</dbReference>
<dbReference type="PANTHER" id="PTHR34761">
    <property type="entry name" value="NUCLEOLUS AND NEURAL PROGENITOR PROTEIN"/>
    <property type="match status" value="1"/>
</dbReference>